<dbReference type="Gene3D" id="3.90.420.10">
    <property type="entry name" value="Oxidoreductase, molybdopterin-binding domain"/>
    <property type="match status" value="1"/>
</dbReference>
<comment type="caution">
    <text evidence="2">The sequence shown here is derived from an EMBL/GenBank/DDBJ whole genome shotgun (WGS) entry which is preliminary data.</text>
</comment>
<dbReference type="PANTHER" id="PTHR43032:SF4">
    <property type="entry name" value="OXIDOREDUCTASE MOLYBDOPTERIN-BINDING DOMAIN-CONTAINING PROTEIN"/>
    <property type="match status" value="1"/>
</dbReference>
<dbReference type="InterPro" id="IPR000572">
    <property type="entry name" value="OxRdtase_Mopterin-bd_dom"/>
</dbReference>
<dbReference type="CDD" id="cd02109">
    <property type="entry name" value="arch_bact_SO_family_Moco"/>
    <property type="match status" value="1"/>
</dbReference>
<evidence type="ECO:0000259" key="1">
    <source>
        <dbReference type="Pfam" id="PF00174"/>
    </source>
</evidence>
<dbReference type="RefSeq" id="WP_054670911.1">
    <property type="nucleotide sequence ID" value="NZ_BMOF01000003.1"/>
</dbReference>
<evidence type="ECO:0000313" key="2">
    <source>
        <dbReference type="EMBL" id="GGJ92660.1"/>
    </source>
</evidence>
<dbReference type="EMBL" id="BMOF01000003">
    <property type="protein sequence ID" value="GGJ92660.1"/>
    <property type="molecule type" value="Genomic_DNA"/>
</dbReference>
<reference evidence="2" key="1">
    <citation type="journal article" date="2014" name="Int. J. Syst. Evol. Microbiol.">
        <title>Complete genome sequence of Corynebacterium casei LMG S-19264T (=DSM 44701T), isolated from a smear-ripened cheese.</title>
        <authorList>
            <consortium name="US DOE Joint Genome Institute (JGI-PGF)"/>
            <person name="Walter F."/>
            <person name="Albersmeier A."/>
            <person name="Kalinowski J."/>
            <person name="Ruckert C."/>
        </authorList>
    </citation>
    <scope>NUCLEOTIDE SEQUENCE</scope>
    <source>
        <strain evidence="2">JCM 14719</strain>
    </source>
</reference>
<dbReference type="Pfam" id="PF00174">
    <property type="entry name" value="Oxidored_molyb"/>
    <property type="match status" value="1"/>
</dbReference>
<feature type="domain" description="Oxidoreductase molybdopterin-binding" evidence="1">
    <location>
        <begin position="29"/>
        <end position="177"/>
    </location>
</feature>
<name>A0A8J3B8B6_9BACI</name>
<dbReference type="PANTHER" id="PTHR43032">
    <property type="entry name" value="PROTEIN-METHIONINE-SULFOXIDE REDUCTASE"/>
    <property type="match status" value="1"/>
</dbReference>
<dbReference type="Proteomes" id="UP000637720">
    <property type="component" value="Unassembled WGS sequence"/>
</dbReference>
<dbReference type="SUPFAM" id="SSF56524">
    <property type="entry name" value="Oxidoreductase molybdopterin-binding domain"/>
    <property type="match status" value="1"/>
</dbReference>
<evidence type="ECO:0000313" key="3">
    <source>
        <dbReference type="Proteomes" id="UP000637720"/>
    </source>
</evidence>
<sequence length="197" mass="23292">MKRQHEDLAGRVPPHQNVVTGWPVLHYGEVPVYRDVRKEWNFRIFGLIEEGEKVLSYDEFMALPRVVRTNDIHCVTGWSKLDNTWEGVPVTEVVKLVTVKPEAKAVMIHAEHGWTTNLLLDDFLREDNLFAIKHNGQDLTPEHGWPVRLVVPHLYFWKSAKWVRGIEFLPEDKPGFWERNGYHMRGDPWREQRYAWD</sequence>
<dbReference type="AlphaFoldDB" id="A0A8J3B8B6"/>
<accession>A0A8J3B8B6</accession>
<reference evidence="2" key="2">
    <citation type="submission" date="2020-09" db="EMBL/GenBank/DDBJ databases">
        <authorList>
            <person name="Sun Q."/>
            <person name="Ohkuma M."/>
        </authorList>
    </citation>
    <scope>NUCLEOTIDE SEQUENCE</scope>
    <source>
        <strain evidence="2">JCM 14719</strain>
    </source>
</reference>
<gene>
    <name evidence="2" type="primary">yuiH</name>
    <name evidence="2" type="ORF">GCM10007043_02920</name>
</gene>
<protein>
    <submittedName>
        <fullName evidence="2">Putative oxidoreductase YuiH</fullName>
    </submittedName>
</protein>
<organism evidence="2 3">
    <name type="scientific">Calditerricola satsumensis</name>
    <dbReference type="NCBI Taxonomy" id="373054"/>
    <lineage>
        <taxon>Bacteria</taxon>
        <taxon>Bacillati</taxon>
        <taxon>Bacillota</taxon>
        <taxon>Bacilli</taxon>
        <taxon>Bacillales</taxon>
        <taxon>Bacillaceae</taxon>
        <taxon>Calditerricola</taxon>
    </lineage>
</organism>
<dbReference type="InterPro" id="IPR036374">
    <property type="entry name" value="OxRdtase_Mopterin-bd_sf"/>
</dbReference>
<proteinExistence type="predicted"/>
<keyword evidence="3" id="KW-1185">Reference proteome</keyword>